<comment type="caution">
    <text evidence="4">The sequence shown here is derived from an EMBL/GenBank/DDBJ whole genome shotgun (WGS) entry which is preliminary data.</text>
</comment>
<evidence type="ECO:0000313" key="4">
    <source>
        <dbReference type="EMBL" id="OTQ50036.1"/>
    </source>
</evidence>
<proteinExistence type="predicted"/>
<dbReference type="EMBL" id="NASK01000090">
    <property type="protein sequence ID" value="OTQ50036.1"/>
    <property type="molecule type" value="Genomic_DNA"/>
</dbReference>
<accession>A0A242NUW3</accession>
<feature type="binding site" evidence="3">
    <location>
        <position position="209"/>
    </location>
    <ligand>
        <name>Zn(2+)</name>
        <dbReference type="ChEBI" id="CHEBI:29105"/>
        <label>1</label>
        <note>catalytic</note>
    </ligand>
</feature>
<dbReference type="GO" id="GO:0008270">
    <property type="term" value="F:zinc ion binding"/>
    <property type="evidence" value="ECO:0007669"/>
    <property type="project" value="InterPro"/>
</dbReference>
<dbReference type="SUPFAM" id="SSF51569">
    <property type="entry name" value="Aldolase"/>
    <property type="match status" value="1"/>
</dbReference>
<comment type="cofactor">
    <cofactor evidence="3">
        <name>Zn(2+)</name>
        <dbReference type="ChEBI" id="CHEBI:29105"/>
    </cofactor>
    <text evidence="3">Binds 2 Zn(2+) ions per subunit. One is catalytic and the other provides a structural contribution.</text>
</comment>
<evidence type="ECO:0000256" key="3">
    <source>
        <dbReference type="PIRSR" id="PIRSR001359-3"/>
    </source>
</evidence>
<dbReference type="GO" id="GO:0009025">
    <property type="term" value="F:tagatose-bisphosphate aldolase activity"/>
    <property type="evidence" value="ECO:0007669"/>
    <property type="project" value="TreeGrafter"/>
</dbReference>
<dbReference type="PIRSF" id="PIRSF001359">
    <property type="entry name" value="F_bP_aldolase_II"/>
    <property type="match status" value="1"/>
</dbReference>
<feature type="binding site" evidence="2">
    <location>
        <begin position="210"/>
        <end position="212"/>
    </location>
    <ligand>
        <name>dihydroxyacetone phosphate</name>
        <dbReference type="ChEBI" id="CHEBI:57642"/>
    </ligand>
</feature>
<protein>
    <submittedName>
        <fullName evidence="4">Fructose-bisphosphate aldolase</fullName>
    </submittedName>
</protein>
<dbReference type="OrthoDB" id="9803995at2"/>
<dbReference type="Gene3D" id="3.20.20.70">
    <property type="entry name" value="Aldolase class I"/>
    <property type="match status" value="1"/>
</dbReference>
<dbReference type="CDD" id="cd00947">
    <property type="entry name" value="TBP_aldolase_IIB"/>
    <property type="match status" value="1"/>
</dbReference>
<evidence type="ECO:0000256" key="2">
    <source>
        <dbReference type="PIRSR" id="PIRSR001359-2"/>
    </source>
</evidence>
<feature type="binding site" evidence="3">
    <location>
        <position position="181"/>
    </location>
    <ligand>
        <name>Zn(2+)</name>
        <dbReference type="ChEBI" id="CHEBI:29105"/>
        <label>1</label>
        <note>catalytic</note>
    </ligand>
</feature>
<dbReference type="GO" id="GO:0005829">
    <property type="term" value="C:cytosol"/>
    <property type="evidence" value="ECO:0007669"/>
    <property type="project" value="TreeGrafter"/>
</dbReference>
<evidence type="ECO:0000256" key="1">
    <source>
        <dbReference type="PIRSR" id="PIRSR001359-1"/>
    </source>
</evidence>
<dbReference type="PANTHER" id="PTHR30304:SF0">
    <property type="entry name" value="D-TAGATOSE-1,6-BISPHOSPHATE ALDOLASE SUBUNIT GATY-RELATED"/>
    <property type="match status" value="1"/>
</dbReference>
<dbReference type="Proteomes" id="UP000194968">
    <property type="component" value="Unassembled WGS sequence"/>
</dbReference>
<evidence type="ECO:0000313" key="5">
    <source>
        <dbReference type="Proteomes" id="UP000194968"/>
    </source>
</evidence>
<dbReference type="PANTHER" id="PTHR30304">
    <property type="entry name" value="D-TAGATOSE-1,6-BISPHOSPHATE ALDOLASE"/>
    <property type="match status" value="1"/>
</dbReference>
<keyword evidence="3" id="KW-0479">Metal-binding</keyword>
<feature type="binding site" evidence="2">
    <location>
        <position position="182"/>
    </location>
    <ligand>
        <name>dihydroxyacetone phosphate</name>
        <dbReference type="ChEBI" id="CHEBI:57642"/>
    </ligand>
</feature>
<name>A0A242NUW3_9GAMM</name>
<feature type="binding site" evidence="3">
    <location>
        <position position="133"/>
    </location>
    <ligand>
        <name>Zn(2+)</name>
        <dbReference type="ChEBI" id="CHEBI:29105"/>
        <label>2</label>
    </ligand>
</feature>
<organism evidence="4 5">
    <name type="scientific">Gilliamella apis</name>
    <dbReference type="NCBI Taxonomy" id="1970738"/>
    <lineage>
        <taxon>Bacteria</taxon>
        <taxon>Pseudomonadati</taxon>
        <taxon>Pseudomonadota</taxon>
        <taxon>Gammaproteobacteria</taxon>
        <taxon>Orbales</taxon>
        <taxon>Orbaceae</taxon>
        <taxon>Gilliamella</taxon>
    </lineage>
</organism>
<dbReference type="NCBIfam" id="TIGR00167">
    <property type="entry name" value="cbbA"/>
    <property type="match status" value="1"/>
</dbReference>
<keyword evidence="3" id="KW-0862">Zinc</keyword>
<reference evidence="4 5" key="1">
    <citation type="submission" date="2017-03" db="EMBL/GenBank/DDBJ databases">
        <title>Comparative genomics of honeybee gut symbionts reveal geographically distinct and subgroup specific antibiotic resistance.</title>
        <authorList>
            <person name="Ludvigsen J."/>
            <person name="Porcellato D."/>
            <person name="Labee-Lund T.M."/>
            <person name="Amdam G.V."/>
            <person name="Rudi K."/>
        </authorList>
    </citation>
    <scope>NUCLEOTIDE SEQUENCE [LARGE SCALE GENOMIC DNA]</scope>
    <source>
        <strain evidence="4 5">A-4-12</strain>
    </source>
</reference>
<dbReference type="GO" id="GO:0005975">
    <property type="term" value="P:carbohydrate metabolic process"/>
    <property type="evidence" value="ECO:0007669"/>
    <property type="project" value="InterPro"/>
</dbReference>
<dbReference type="InterPro" id="IPR013785">
    <property type="entry name" value="Aldolase_TIM"/>
</dbReference>
<feature type="binding site" evidence="3">
    <location>
        <position position="103"/>
    </location>
    <ligand>
        <name>Zn(2+)</name>
        <dbReference type="ChEBI" id="CHEBI:29105"/>
        <label>2</label>
    </ligand>
</feature>
<sequence>MLVTLREVLSDAQKNQYGVGLFNTINLEMAKAVLEAAEQSKSPVIIGTAECFLDISTLQELAYFLIPMAKKSKVPVVVHLDHGLTEDAIKEALRLGFSSVMYDCSTDSYQNNIKRVANITKLVHQYGASIEAELGHVGANEHASEGHGEQDNSIYTDPLEAKHYIEQTGVDALAVAIGTAHGAYKSTPKLDINRLDQIAQVVKAPLVLHGGSGLSDTDFQNCIKHGVSKINIFTDINCAGLEAIHQLYVKGKGISDVAVAMKEAIREATLKKMLIFGSNNHA</sequence>
<dbReference type="AlphaFoldDB" id="A0A242NUW3"/>
<dbReference type="InterPro" id="IPR000771">
    <property type="entry name" value="FBA_II"/>
</dbReference>
<dbReference type="InterPro" id="IPR050246">
    <property type="entry name" value="Class_II_FBP_aldolase"/>
</dbReference>
<dbReference type="PROSITE" id="PS00806">
    <property type="entry name" value="ALDOLASE_CLASS_II_2"/>
    <property type="match status" value="1"/>
</dbReference>
<feature type="binding site" evidence="2">
    <location>
        <begin position="231"/>
        <end position="234"/>
    </location>
    <ligand>
        <name>dihydroxyacetone phosphate</name>
        <dbReference type="ChEBI" id="CHEBI:57642"/>
    </ligand>
</feature>
<dbReference type="RefSeq" id="WP_065577691.1">
    <property type="nucleotide sequence ID" value="NZ_LZGI01000003.1"/>
</dbReference>
<dbReference type="Pfam" id="PF01116">
    <property type="entry name" value="F_bP_aldolase"/>
    <property type="match status" value="1"/>
</dbReference>
<feature type="active site" description="Proton donor" evidence="1">
    <location>
        <position position="81"/>
    </location>
</feature>
<gene>
    <name evidence="4" type="ORF">B6D06_04980</name>
</gene>
<accession>A0A2C9XZF0</accession>
<feature type="binding site" evidence="3">
    <location>
        <position position="82"/>
    </location>
    <ligand>
        <name>Zn(2+)</name>
        <dbReference type="ChEBI" id="CHEBI:29105"/>
        <label>1</label>
        <note>catalytic</note>
    </ligand>
</feature>